<dbReference type="PhylomeDB" id="B3RKB9"/>
<dbReference type="KEGG" id="tad:TRIADDRAFT_19985"/>
<keyword evidence="7" id="KW-0807">Transducer</keyword>
<feature type="transmembrane region" description="Helical" evidence="8">
    <location>
        <begin position="79"/>
        <end position="99"/>
    </location>
</feature>
<evidence type="ECO:0000256" key="7">
    <source>
        <dbReference type="RuleBase" id="RU000688"/>
    </source>
</evidence>
<dbReference type="PRINTS" id="PR00237">
    <property type="entry name" value="GPCRRHODOPSN"/>
</dbReference>
<dbReference type="PANTHER" id="PTHR24372:SF77">
    <property type="entry name" value="G-PROTEIN COUPLED RECEPTORS FAMILY 1 PROFILE DOMAIN-CONTAINING PROTEIN"/>
    <property type="match status" value="1"/>
</dbReference>
<reference evidence="10 11" key="1">
    <citation type="journal article" date="2008" name="Nature">
        <title>The Trichoplax genome and the nature of placozoans.</title>
        <authorList>
            <person name="Srivastava M."/>
            <person name="Begovic E."/>
            <person name="Chapman J."/>
            <person name="Putnam N.H."/>
            <person name="Hellsten U."/>
            <person name="Kawashima T."/>
            <person name="Kuo A."/>
            <person name="Mitros T."/>
            <person name="Salamov A."/>
            <person name="Carpenter M.L."/>
            <person name="Signorovitch A.Y."/>
            <person name="Moreno M.A."/>
            <person name="Kamm K."/>
            <person name="Grimwood J."/>
            <person name="Schmutz J."/>
            <person name="Shapiro H."/>
            <person name="Grigoriev I.V."/>
            <person name="Buss L.W."/>
            <person name="Schierwater B."/>
            <person name="Dellaporta S.L."/>
            <person name="Rokhsar D.S."/>
        </authorList>
    </citation>
    <scope>NUCLEOTIDE SEQUENCE [LARGE SCALE GENOMIC DNA]</scope>
    <source>
        <strain evidence="10 11">Grell-BS-1999</strain>
    </source>
</reference>
<dbReference type="GO" id="GO:0009755">
    <property type="term" value="P:hormone-mediated signaling pathway"/>
    <property type="evidence" value="ECO:0000318"/>
    <property type="project" value="GO_Central"/>
</dbReference>
<dbReference type="HOGENOM" id="CLU_006130_0_1_1"/>
<keyword evidence="7" id="KW-0297">G-protein coupled receptor</keyword>
<evidence type="ECO:0000256" key="3">
    <source>
        <dbReference type="ARBA" id="ARBA00022692"/>
    </source>
</evidence>
<evidence type="ECO:0000256" key="8">
    <source>
        <dbReference type="SAM" id="Phobius"/>
    </source>
</evidence>
<dbReference type="SUPFAM" id="SSF81321">
    <property type="entry name" value="Family A G protein-coupled receptor-like"/>
    <property type="match status" value="1"/>
</dbReference>
<organism evidence="10 11">
    <name type="scientific">Trichoplax adhaerens</name>
    <name type="common">Trichoplax reptans</name>
    <dbReference type="NCBI Taxonomy" id="10228"/>
    <lineage>
        <taxon>Eukaryota</taxon>
        <taxon>Metazoa</taxon>
        <taxon>Placozoa</taxon>
        <taxon>Uniplacotomia</taxon>
        <taxon>Trichoplacea</taxon>
        <taxon>Trichoplacidae</taxon>
        <taxon>Trichoplax</taxon>
    </lineage>
</organism>
<feature type="transmembrane region" description="Helical" evidence="8">
    <location>
        <begin position="120"/>
        <end position="140"/>
    </location>
</feature>
<protein>
    <recommendedName>
        <fullName evidence="9">G-protein coupled receptors family 1 profile domain-containing protein</fullName>
    </recommendedName>
</protein>
<dbReference type="FunFam" id="1.20.1070.10:FF:000263">
    <property type="entry name" value="G-protein coupled receptor GRL101-like protein"/>
    <property type="match status" value="1"/>
</dbReference>
<dbReference type="GeneID" id="6749591"/>
<feature type="transmembrane region" description="Helical" evidence="8">
    <location>
        <begin position="35"/>
        <end position="59"/>
    </location>
</feature>
<evidence type="ECO:0000256" key="6">
    <source>
        <dbReference type="ARBA" id="ARBA00023136"/>
    </source>
</evidence>
<dbReference type="PROSITE" id="PS50262">
    <property type="entry name" value="G_PROTEIN_RECEP_F1_2"/>
    <property type="match status" value="1"/>
</dbReference>
<keyword evidence="11" id="KW-1185">Reference proteome</keyword>
<comment type="subcellular location">
    <subcellularLocation>
        <location evidence="1">Membrane</location>
    </subcellularLocation>
</comment>
<evidence type="ECO:0000256" key="2">
    <source>
        <dbReference type="ARBA" id="ARBA00022614"/>
    </source>
</evidence>
<feature type="transmembrane region" description="Helical" evidence="8">
    <location>
        <begin position="168"/>
        <end position="197"/>
    </location>
</feature>
<evidence type="ECO:0000256" key="5">
    <source>
        <dbReference type="ARBA" id="ARBA00022989"/>
    </source>
</evidence>
<dbReference type="CDD" id="cd14980">
    <property type="entry name" value="7tmA_Glycoprotein_LRR_R-like"/>
    <property type="match status" value="1"/>
</dbReference>
<dbReference type="InterPro" id="IPR000276">
    <property type="entry name" value="GPCR_Rhodpsn"/>
</dbReference>
<feature type="transmembrane region" description="Helical" evidence="8">
    <location>
        <begin position="218"/>
        <end position="240"/>
    </location>
</feature>
<comment type="similarity">
    <text evidence="7">Belongs to the G-protein coupled receptor 1 family.</text>
</comment>
<keyword evidence="6 8" id="KW-0472">Membrane</keyword>
<accession>B3RKB9</accession>
<dbReference type="Gene3D" id="1.20.1070.10">
    <property type="entry name" value="Rhodopsin 7-helix transmembrane proteins"/>
    <property type="match status" value="1"/>
</dbReference>
<dbReference type="EMBL" id="DS985241">
    <property type="protein sequence ID" value="EDV29174.1"/>
    <property type="molecule type" value="Genomic_DNA"/>
</dbReference>
<keyword evidence="2" id="KW-0433">Leucine-rich repeat</keyword>
<dbReference type="STRING" id="10228.B3RKB9"/>
<dbReference type="PANTHER" id="PTHR24372">
    <property type="entry name" value="GLYCOPROTEIN HORMONE RECEPTOR"/>
    <property type="match status" value="1"/>
</dbReference>
<keyword evidence="7" id="KW-0675">Receptor</keyword>
<proteinExistence type="inferred from homology"/>
<dbReference type="RefSeq" id="XP_002108376.1">
    <property type="nucleotide sequence ID" value="XM_002108340.1"/>
</dbReference>
<evidence type="ECO:0000313" key="10">
    <source>
        <dbReference type="EMBL" id="EDV29174.1"/>
    </source>
</evidence>
<dbReference type="Proteomes" id="UP000009022">
    <property type="component" value="Unassembled WGS sequence"/>
</dbReference>
<dbReference type="eggNOG" id="KOG2087">
    <property type="taxonomic scope" value="Eukaryota"/>
</dbReference>
<dbReference type="Pfam" id="PF00001">
    <property type="entry name" value="7tm_1"/>
    <property type="match status" value="1"/>
</dbReference>
<dbReference type="PROSITE" id="PS00237">
    <property type="entry name" value="G_PROTEIN_RECEP_F1_1"/>
    <property type="match status" value="1"/>
</dbReference>
<keyword evidence="4" id="KW-0677">Repeat</keyword>
<feature type="transmembrane region" description="Helical" evidence="8">
    <location>
        <begin position="252"/>
        <end position="272"/>
    </location>
</feature>
<evidence type="ECO:0000256" key="4">
    <source>
        <dbReference type="ARBA" id="ARBA00022737"/>
    </source>
</evidence>
<dbReference type="GO" id="GO:0008528">
    <property type="term" value="F:G protein-coupled peptide receptor activity"/>
    <property type="evidence" value="ECO:0000318"/>
    <property type="project" value="GO_Central"/>
</dbReference>
<feature type="domain" description="G-protein coupled receptors family 1 profile" evidence="9">
    <location>
        <begin position="12"/>
        <end position="269"/>
    </location>
</feature>
<sequence length="327" mass="37081">MIWIFGSISIIGNVLAAIWGIRSKDSKRPISTRQLLHLSIADSIMGFYLIVIASANIYFAGVYSEYLEAWLRSPMCLLASFLVSLSSFMSTIVLFLITLDRYLHLVYPFSDCRLSLKTNSGLLAMAWLISFVFIGVPIILSFNQPAINRLYGSNSACLPSNFDNPNYVAWLFAYCGVTFLIWIAIAIMYAVIIFTLTQARKAAKREERFNDKIIRYKMITIVLTDLICWVPLYVILAKILLGNILDIHTLPFVAVLSLPLNSCINPILYTLFTTMFMNAAKQFWDTSSQHFRQFMPSQSESAQKKPNSSNSLGSKECNSYFMLCLYN</sequence>
<keyword evidence="3 7" id="KW-0812">Transmembrane</keyword>
<gene>
    <name evidence="10" type="ORF">TRIADDRAFT_19985</name>
</gene>
<evidence type="ECO:0000313" key="11">
    <source>
        <dbReference type="Proteomes" id="UP000009022"/>
    </source>
</evidence>
<evidence type="ECO:0000259" key="9">
    <source>
        <dbReference type="PROSITE" id="PS50262"/>
    </source>
</evidence>
<feature type="transmembrane region" description="Helical" evidence="8">
    <location>
        <begin position="6"/>
        <end position="23"/>
    </location>
</feature>
<dbReference type="FunCoup" id="B3RKB9">
    <property type="interactions" value="187"/>
</dbReference>
<dbReference type="CTD" id="6749591"/>
<keyword evidence="5 8" id="KW-1133">Transmembrane helix</keyword>
<dbReference type="GO" id="GO:0007189">
    <property type="term" value="P:adenylate cyclase-activating G protein-coupled receptor signaling pathway"/>
    <property type="evidence" value="ECO:0000318"/>
    <property type="project" value="GO_Central"/>
</dbReference>
<dbReference type="AlphaFoldDB" id="B3RKB9"/>
<dbReference type="InParanoid" id="B3RKB9"/>
<dbReference type="OrthoDB" id="6088892at2759"/>
<dbReference type="OMA" id="RYKMITI"/>
<evidence type="ECO:0000256" key="1">
    <source>
        <dbReference type="ARBA" id="ARBA00004370"/>
    </source>
</evidence>
<dbReference type="GO" id="GO:0005886">
    <property type="term" value="C:plasma membrane"/>
    <property type="evidence" value="ECO:0000318"/>
    <property type="project" value="GO_Central"/>
</dbReference>
<name>B3RKB9_TRIAD</name>
<dbReference type="InterPro" id="IPR017452">
    <property type="entry name" value="GPCR_Rhodpsn_7TM"/>
</dbReference>